<proteinExistence type="predicted"/>
<dbReference type="Pfam" id="PF12833">
    <property type="entry name" value="HTH_18"/>
    <property type="match status" value="1"/>
</dbReference>
<dbReference type="SUPFAM" id="SSF46689">
    <property type="entry name" value="Homeodomain-like"/>
    <property type="match status" value="2"/>
</dbReference>
<dbReference type="InterPro" id="IPR014710">
    <property type="entry name" value="RmlC-like_jellyroll"/>
</dbReference>
<dbReference type="SUPFAM" id="SSF51215">
    <property type="entry name" value="Regulatory protein AraC"/>
    <property type="match status" value="1"/>
</dbReference>
<gene>
    <name evidence="5" type="ORF">IAC13_06040</name>
</gene>
<dbReference type="Gene3D" id="2.60.120.10">
    <property type="entry name" value="Jelly Rolls"/>
    <property type="match status" value="1"/>
</dbReference>
<evidence type="ECO:0000256" key="1">
    <source>
        <dbReference type="ARBA" id="ARBA00023015"/>
    </source>
</evidence>
<reference evidence="5" key="2">
    <citation type="journal article" date="2021" name="PeerJ">
        <title>Extensive microbial diversity within the chicken gut microbiome revealed by metagenomics and culture.</title>
        <authorList>
            <person name="Gilroy R."/>
            <person name="Ravi A."/>
            <person name="Getino M."/>
            <person name="Pursley I."/>
            <person name="Horton D.L."/>
            <person name="Alikhan N.F."/>
            <person name="Baker D."/>
            <person name="Gharbi K."/>
            <person name="Hall N."/>
            <person name="Watson M."/>
            <person name="Adriaenssens E.M."/>
            <person name="Foster-Nyarko E."/>
            <person name="Jarju S."/>
            <person name="Secka A."/>
            <person name="Antonio M."/>
            <person name="Oren A."/>
            <person name="Chaudhuri R.R."/>
            <person name="La Ragione R."/>
            <person name="Hildebrand F."/>
            <person name="Pallen M.J."/>
        </authorList>
    </citation>
    <scope>NUCLEOTIDE SEQUENCE</scope>
    <source>
        <strain evidence="5">E3-2379</strain>
    </source>
</reference>
<protein>
    <submittedName>
        <fullName evidence="5">Helix-turn-helix transcriptional regulator</fullName>
    </submittedName>
</protein>
<dbReference type="GO" id="GO:0043565">
    <property type="term" value="F:sequence-specific DNA binding"/>
    <property type="evidence" value="ECO:0007669"/>
    <property type="project" value="InterPro"/>
</dbReference>
<keyword evidence="1" id="KW-0805">Transcription regulation</keyword>
<evidence type="ECO:0000259" key="4">
    <source>
        <dbReference type="PROSITE" id="PS01124"/>
    </source>
</evidence>
<name>A0A9D9I017_9FIRM</name>
<dbReference type="PROSITE" id="PS01124">
    <property type="entry name" value="HTH_ARAC_FAMILY_2"/>
    <property type="match status" value="1"/>
</dbReference>
<dbReference type="Proteomes" id="UP000823618">
    <property type="component" value="Unassembled WGS sequence"/>
</dbReference>
<keyword evidence="2" id="KW-0238">DNA-binding</keyword>
<dbReference type="InterPro" id="IPR009057">
    <property type="entry name" value="Homeodomain-like_sf"/>
</dbReference>
<dbReference type="Gene3D" id="1.10.10.60">
    <property type="entry name" value="Homeodomain-like"/>
    <property type="match status" value="2"/>
</dbReference>
<accession>A0A9D9I017</accession>
<evidence type="ECO:0000313" key="6">
    <source>
        <dbReference type="Proteomes" id="UP000823618"/>
    </source>
</evidence>
<dbReference type="InterPro" id="IPR003313">
    <property type="entry name" value="AraC-bd"/>
</dbReference>
<dbReference type="InterPro" id="IPR018060">
    <property type="entry name" value="HTH_AraC"/>
</dbReference>
<feature type="domain" description="HTH araC/xylS-type" evidence="4">
    <location>
        <begin position="189"/>
        <end position="287"/>
    </location>
</feature>
<evidence type="ECO:0000256" key="3">
    <source>
        <dbReference type="ARBA" id="ARBA00023163"/>
    </source>
</evidence>
<sequence>MKPFFEYSDTLNNPYDAFYYNSTLCQFPILAHWHYFIEIIYMLEGSAYIEIDHDNYVLEKGDLMFIHPKQNHGIYSTGKLPIQYGVLKFDAAHLNIANSALPKISHILQIAQNTPTISGYFPQESISHIPMKQLFDSCVKTVSEKQFGYDVLAHSYYSLIVMELIKIWVQQGLQLKQPSSTSHTSKELSEILEYINNHAHEPIKIENLASMCHMSYSHFAKEFKQYYGQTCKHYLLTIRLQKAKDLLRFTDYDLNYISQETGFSDCSHLIHCFKKKYGITPKQYRLCLSPLEHHK</sequence>
<evidence type="ECO:0000256" key="2">
    <source>
        <dbReference type="ARBA" id="ARBA00023125"/>
    </source>
</evidence>
<dbReference type="SMART" id="SM00342">
    <property type="entry name" value="HTH_ARAC"/>
    <property type="match status" value="1"/>
</dbReference>
<dbReference type="InterPro" id="IPR018062">
    <property type="entry name" value="HTH_AraC-typ_CS"/>
</dbReference>
<dbReference type="PANTHER" id="PTHR43280:SF2">
    <property type="entry name" value="HTH-TYPE TRANSCRIPTIONAL REGULATOR EXSA"/>
    <property type="match status" value="1"/>
</dbReference>
<dbReference type="GO" id="GO:0003700">
    <property type="term" value="F:DNA-binding transcription factor activity"/>
    <property type="evidence" value="ECO:0007669"/>
    <property type="project" value="InterPro"/>
</dbReference>
<evidence type="ECO:0000313" key="5">
    <source>
        <dbReference type="EMBL" id="MBO8463476.1"/>
    </source>
</evidence>
<dbReference type="PANTHER" id="PTHR43280">
    <property type="entry name" value="ARAC-FAMILY TRANSCRIPTIONAL REGULATOR"/>
    <property type="match status" value="1"/>
</dbReference>
<keyword evidence="3" id="KW-0804">Transcription</keyword>
<dbReference type="AlphaFoldDB" id="A0A9D9I017"/>
<dbReference type="Pfam" id="PF02311">
    <property type="entry name" value="AraC_binding"/>
    <property type="match status" value="1"/>
</dbReference>
<dbReference type="PROSITE" id="PS00041">
    <property type="entry name" value="HTH_ARAC_FAMILY_1"/>
    <property type="match status" value="1"/>
</dbReference>
<organism evidence="5 6">
    <name type="scientific">Candidatus Scybalomonas excrementavium</name>
    <dbReference type="NCBI Taxonomy" id="2840943"/>
    <lineage>
        <taxon>Bacteria</taxon>
        <taxon>Bacillati</taxon>
        <taxon>Bacillota</taxon>
        <taxon>Clostridia</taxon>
        <taxon>Lachnospirales</taxon>
        <taxon>Lachnospiraceae</taxon>
        <taxon>Lachnospiraceae incertae sedis</taxon>
        <taxon>Candidatus Scybalomonas</taxon>
    </lineage>
</organism>
<comment type="caution">
    <text evidence="5">The sequence shown here is derived from an EMBL/GenBank/DDBJ whole genome shotgun (WGS) entry which is preliminary data.</text>
</comment>
<dbReference type="InterPro" id="IPR037923">
    <property type="entry name" value="HTH-like"/>
</dbReference>
<reference evidence="5" key="1">
    <citation type="submission" date="2020-10" db="EMBL/GenBank/DDBJ databases">
        <authorList>
            <person name="Gilroy R."/>
        </authorList>
    </citation>
    <scope>NUCLEOTIDE SEQUENCE</scope>
    <source>
        <strain evidence="5">E3-2379</strain>
    </source>
</reference>
<dbReference type="CDD" id="cd02208">
    <property type="entry name" value="cupin_RmlC-like"/>
    <property type="match status" value="1"/>
</dbReference>
<dbReference type="EMBL" id="JADIML010000165">
    <property type="protein sequence ID" value="MBO8463476.1"/>
    <property type="molecule type" value="Genomic_DNA"/>
</dbReference>